<proteinExistence type="predicted"/>
<reference evidence="1 2" key="1">
    <citation type="journal article" date="2017" name="Nat. Commun.">
        <title>Genome assembly with in vitro proximity ligation data and whole-genome triplication in lettuce.</title>
        <authorList>
            <person name="Reyes-Chin-Wo S."/>
            <person name="Wang Z."/>
            <person name="Yang X."/>
            <person name="Kozik A."/>
            <person name="Arikit S."/>
            <person name="Song C."/>
            <person name="Xia L."/>
            <person name="Froenicke L."/>
            <person name="Lavelle D.O."/>
            <person name="Truco M.J."/>
            <person name="Xia R."/>
            <person name="Zhu S."/>
            <person name="Xu C."/>
            <person name="Xu H."/>
            <person name="Xu X."/>
            <person name="Cox K."/>
            <person name="Korf I."/>
            <person name="Meyers B.C."/>
            <person name="Michelmore R.W."/>
        </authorList>
    </citation>
    <scope>NUCLEOTIDE SEQUENCE [LARGE SCALE GENOMIC DNA]</scope>
    <source>
        <strain evidence="2">cv. Salinas</strain>
        <tissue evidence="1">Seedlings</tissue>
    </source>
</reference>
<dbReference type="AlphaFoldDB" id="A0A9R1VB34"/>
<evidence type="ECO:0000313" key="1">
    <source>
        <dbReference type="EMBL" id="KAJ0201563.1"/>
    </source>
</evidence>
<comment type="caution">
    <text evidence="1">The sequence shown here is derived from an EMBL/GenBank/DDBJ whole genome shotgun (WGS) entry which is preliminary data.</text>
</comment>
<evidence type="ECO:0000313" key="2">
    <source>
        <dbReference type="Proteomes" id="UP000235145"/>
    </source>
</evidence>
<dbReference type="Gramene" id="rna-gnl|WGS:NBSK|LSAT_6X74221_mrna">
    <property type="protein sequence ID" value="cds-PLY80245.1"/>
    <property type="gene ID" value="gene-LSAT_6X74221"/>
</dbReference>
<sequence>MSQPQLSPPLPLPPHDYPPSPLIVGFHRRFPLLSFSGGSFVDHYVLRYQAVQGTIIMCKKWKGPLSSSFPVDASLRFTNTMPSFNIRKSKPYTHFFISIMFP</sequence>
<dbReference type="EMBL" id="NBSK02000006">
    <property type="protein sequence ID" value="KAJ0201563.1"/>
    <property type="molecule type" value="Genomic_DNA"/>
</dbReference>
<keyword evidence="2" id="KW-1185">Reference proteome</keyword>
<name>A0A9R1VB34_LACSA</name>
<organism evidence="1 2">
    <name type="scientific">Lactuca sativa</name>
    <name type="common">Garden lettuce</name>
    <dbReference type="NCBI Taxonomy" id="4236"/>
    <lineage>
        <taxon>Eukaryota</taxon>
        <taxon>Viridiplantae</taxon>
        <taxon>Streptophyta</taxon>
        <taxon>Embryophyta</taxon>
        <taxon>Tracheophyta</taxon>
        <taxon>Spermatophyta</taxon>
        <taxon>Magnoliopsida</taxon>
        <taxon>eudicotyledons</taxon>
        <taxon>Gunneridae</taxon>
        <taxon>Pentapetalae</taxon>
        <taxon>asterids</taxon>
        <taxon>campanulids</taxon>
        <taxon>Asterales</taxon>
        <taxon>Asteraceae</taxon>
        <taxon>Cichorioideae</taxon>
        <taxon>Cichorieae</taxon>
        <taxon>Lactucinae</taxon>
        <taxon>Lactuca</taxon>
    </lineage>
</organism>
<dbReference type="Proteomes" id="UP000235145">
    <property type="component" value="Unassembled WGS sequence"/>
</dbReference>
<accession>A0A9R1VB34</accession>
<protein>
    <submittedName>
        <fullName evidence="1">Uncharacterized protein</fullName>
    </submittedName>
</protein>
<gene>
    <name evidence="1" type="ORF">LSAT_V11C600326970</name>
</gene>